<evidence type="ECO:0000256" key="10">
    <source>
        <dbReference type="ARBA" id="ARBA00022808"/>
    </source>
</evidence>
<evidence type="ECO:0000256" key="6">
    <source>
        <dbReference type="ARBA" id="ARBA00012864"/>
    </source>
</evidence>
<dbReference type="GO" id="GO:0019556">
    <property type="term" value="P:L-histidine catabolic process to glutamate and formamide"/>
    <property type="evidence" value="ECO:0007669"/>
    <property type="project" value="UniProtKB-UniPathway"/>
</dbReference>
<accession>A0A1L8GYE6</accession>
<dbReference type="GO" id="GO:0019557">
    <property type="term" value="P:L-histidine catabolic process to glutamate and formate"/>
    <property type="evidence" value="ECO:0007669"/>
    <property type="project" value="UniProtKB-UniPathway"/>
</dbReference>
<dbReference type="OMA" id="CAPHARW"/>
<comment type="catalytic activity">
    <reaction evidence="1">
        <text>4-imidazolone-5-propanoate + H2O = N-formimidoyl-L-glutamate</text>
        <dbReference type="Rhea" id="RHEA:23660"/>
        <dbReference type="ChEBI" id="CHEBI:15377"/>
        <dbReference type="ChEBI" id="CHEBI:58928"/>
        <dbReference type="ChEBI" id="CHEBI:77893"/>
        <dbReference type="EC" id="3.5.2.7"/>
    </reaction>
</comment>
<evidence type="ECO:0000256" key="2">
    <source>
        <dbReference type="ARBA" id="ARBA00001947"/>
    </source>
</evidence>
<dbReference type="GO" id="GO:0005737">
    <property type="term" value="C:cytoplasm"/>
    <property type="evidence" value="ECO:0007669"/>
    <property type="project" value="InterPro"/>
</dbReference>
<dbReference type="OrthoDB" id="194468at2759"/>
<dbReference type="Bgee" id="734418">
    <property type="expression patterns" value="Expressed in kidney and 10 other cell types or tissues"/>
</dbReference>
<evidence type="ECO:0000256" key="7">
    <source>
        <dbReference type="ARBA" id="ARBA00013406"/>
    </source>
</evidence>
<keyword evidence="15" id="KW-1185">Reference proteome</keyword>
<dbReference type="Xenbase" id="XB-GENE-5845072">
    <property type="gene designation" value="amdhd1.L"/>
</dbReference>
<dbReference type="SUPFAM" id="SSF51556">
    <property type="entry name" value="Metallo-dependent hydrolases"/>
    <property type="match status" value="1"/>
</dbReference>
<dbReference type="RefSeq" id="XP_018106695.1">
    <property type="nucleotide sequence ID" value="XM_018251206.2"/>
</dbReference>
<evidence type="ECO:0000256" key="9">
    <source>
        <dbReference type="ARBA" id="ARBA00022801"/>
    </source>
</evidence>
<dbReference type="Proteomes" id="UP000186698">
    <property type="component" value="Chromosome 3L"/>
</dbReference>
<dbReference type="GO" id="GO:0050480">
    <property type="term" value="F:imidazolonepropionase activity"/>
    <property type="evidence" value="ECO:0000318"/>
    <property type="project" value="GO_Central"/>
</dbReference>
<dbReference type="GeneID" id="734418"/>
<dbReference type="PaxDb" id="8355-A0A1L8GYE6"/>
<dbReference type="CTD" id="734418"/>
<dbReference type="GO" id="GO:0046872">
    <property type="term" value="F:metal ion binding"/>
    <property type="evidence" value="ECO:0007669"/>
    <property type="project" value="UniProtKB-KW"/>
</dbReference>
<keyword evidence="9" id="KW-0378">Hydrolase</keyword>
<proteinExistence type="inferred from homology"/>
<dbReference type="InterPro" id="IPR032466">
    <property type="entry name" value="Metal_Hydrolase"/>
</dbReference>
<dbReference type="GO" id="GO:0006548">
    <property type="term" value="P:L-histidine catabolic process"/>
    <property type="evidence" value="ECO:0000318"/>
    <property type="project" value="GO_Central"/>
</dbReference>
<evidence type="ECO:0000259" key="14">
    <source>
        <dbReference type="Pfam" id="PF01979"/>
    </source>
</evidence>
<keyword evidence="11" id="KW-0862">Zinc</keyword>
<organism evidence="15 16">
    <name type="scientific">Xenopus laevis</name>
    <name type="common">African clawed frog</name>
    <dbReference type="NCBI Taxonomy" id="8355"/>
    <lineage>
        <taxon>Eukaryota</taxon>
        <taxon>Metazoa</taxon>
        <taxon>Chordata</taxon>
        <taxon>Craniata</taxon>
        <taxon>Vertebrata</taxon>
        <taxon>Euteleostomi</taxon>
        <taxon>Amphibia</taxon>
        <taxon>Batrachia</taxon>
        <taxon>Anura</taxon>
        <taxon>Pipoidea</taxon>
        <taxon>Pipidae</taxon>
        <taxon>Xenopodinae</taxon>
        <taxon>Xenopus</taxon>
        <taxon>Xenopus</taxon>
    </lineage>
</organism>
<feature type="domain" description="Amidohydrolase-related" evidence="14">
    <location>
        <begin position="79"/>
        <end position="423"/>
    </location>
</feature>
<evidence type="ECO:0000256" key="11">
    <source>
        <dbReference type="ARBA" id="ARBA00022833"/>
    </source>
</evidence>
<dbReference type="InterPro" id="IPR011059">
    <property type="entry name" value="Metal-dep_hydrolase_composite"/>
</dbReference>
<dbReference type="CDD" id="cd01296">
    <property type="entry name" value="Imidazolone-5PH"/>
    <property type="match status" value="1"/>
</dbReference>
<gene>
    <name evidence="16 17" type="primary">amdhd1.L</name>
    <name evidence="16" type="synonym">amdhd1</name>
</gene>
<evidence type="ECO:0000256" key="5">
    <source>
        <dbReference type="ARBA" id="ARBA00008002"/>
    </source>
</evidence>
<comment type="cofactor">
    <cofactor evidence="3">
        <name>Fe(3+)</name>
        <dbReference type="ChEBI" id="CHEBI:29034"/>
    </cofactor>
</comment>
<dbReference type="PANTHER" id="PTHR42752">
    <property type="entry name" value="IMIDAZOLONEPROPIONASE"/>
    <property type="match status" value="1"/>
</dbReference>
<comment type="cofactor">
    <cofactor evidence="2">
        <name>Zn(2+)</name>
        <dbReference type="ChEBI" id="CHEBI:29105"/>
    </cofactor>
</comment>
<sequence>MASKFRLLLENAEQIVVVCTKEEQYLLEDGMQHLAVLEKSSLVIGNDGCIKAVGPAETIRNHFSNASFENIIDCSGKCILPGFVDAHTHPVWAGDRVHEFAMKLAGATYMDIHQAGGGINYTVEHTTAASEEELFCSFKHRLERMLRAGTTLVECKSGYGLKLETELKMLRVIERAHRELDIAVSSTYCGAHSVPKGKSAQEAADDIINNHLPALKQMSLNGEIHVDNIDVFCEKGVFDLESTGRILQAGKAIGLNLNFHGDELNPMNSAEMGAELGAHAVSHLEEVSDKGIAALAKAKCSAVLLPTTAYILRLKQPRARDMLKAGVIVSLGSDFNPNAYCFSMPMVMHLACVNMKMSLKEALAAATINAAYALGRAHTHGSLEVGKQGDVIVINASRWEHVIYQFGGHQELIECVVIKGKIVYKNEKILHL</sequence>
<evidence type="ECO:0000256" key="12">
    <source>
        <dbReference type="ARBA" id="ARBA00023004"/>
    </source>
</evidence>
<dbReference type="InterPro" id="IPR005920">
    <property type="entry name" value="HutI"/>
</dbReference>
<comment type="pathway">
    <text evidence="4">Amino-acid degradation; L-histidine degradation into L-glutamate; N-formimidoyl-L-glutamate from L-histidine: step 3/3.</text>
</comment>
<dbReference type="EC" id="3.5.2.7" evidence="6"/>
<comment type="similarity">
    <text evidence="5">Belongs to the metallo-dependent hydrolases superfamily. HutI family.</text>
</comment>
<evidence type="ECO:0000313" key="16">
    <source>
        <dbReference type="RefSeq" id="XP_018106695.1"/>
    </source>
</evidence>
<evidence type="ECO:0000256" key="13">
    <source>
        <dbReference type="ARBA" id="ARBA00030968"/>
    </source>
</evidence>
<dbReference type="SUPFAM" id="SSF51338">
    <property type="entry name" value="Composite domain of metallo-dependent hydrolases"/>
    <property type="match status" value="1"/>
</dbReference>
<reference evidence="16" key="1">
    <citation type="submission" date="2025-08" db="UniProtKB">
        <authorList>
            <consortium name="RefSeq"/>
        </authorList>
    </citation>
    <scope>IDENTIFICATION</scope>
    <source>
        <strain evidence="16">J_2021</strain>
        <tissue evidence="16">Erythrocytes</tissue>
    </source>
</reference>
<keyword evidence="12" id="KW-0408">Iron</keyword>
<protein>
    <recommendedName>
        <fullName evidence="7">Probable imidazolonepropionase</fullName>
        <ecNumber evidence="6">3.5.2.7</ecNumber>
    </recommendedName>
    <alternativeName>
        <fullName evidence="13">Amidohydrolase domain-containing protein 1</fullName>
    </alternativeName>
</protein>
<dbReference type="NCBIfam" id="TIGR01224">
    <property type="entry name" value="hutI"/>
    <property type="match status" value="1"/>
</dbReference>
<name>A0A1L8GYE6_XENLA</name>
<dbReference type="FunFam" id="3.20.20.140:FF:000007">
    <property type="entry name" value="Imidazolonepropionase"/>
    <property type="match status" value="1"/>
</dbReference>
<dbReference type="Pfam" id="PF01979">
    <property type="entry name" value="Amidohydro_1"/>
    <property type="match status" value="1"/>
</dbReference>
<evidence type="ECO:0000313" key="17">
    <source>
        <dbReference type="Xenbase" id="XB-GENE-5845072"/>
    </source>
</evidence>
<evidence type="ECO:0000256" key="1">
    <source>
        <dbReference type="ARBA" id="ARBA00000853"/>
    </source>
</evidence>
<dbReference type="InterPro" id="IPR006680">
    <property type="entry name" value="Amidohydro-rel"/>
</dbReference>
<dbReference type="PANTHER" id="PTHR42752:SF1">
    <property type="entry name" value="IMIDAZOLONEPROPIONASE-RELATED"/>
    <property type="match status" value="1"/>
</dbReference>
<dbReference type="AlphaFoldDB" id="A0A1L8GYE6"/>
<dbReference type="Gene3D" id="2.30.40.10">
    <property type="entry name" value="Urease, subunit C, domain 1"/>
    <property type="match status" value="1"/>
</dbReference>
<evidence type="ECO:0000256" key="4">
    <source>
        <dbReference type="ARBA" id="ARBA00004758"/>
    </source>
</evidence>
<keyword evidence="10" id="KW-0369">Histidine metabolism</keyword>
<dbReference type="STRING" id="8355.A0A1L8GYE6"/>
<dbReference type="AGR" id="Xenbase:XB-GENE-5845072"/>
<keyword evidence="8" id="KW-0479">Metal-binding</keyword>
<dbReference type="UniPathway" id="UPA00379">
    <property type="reaction ID" value="UER00551"/>
</dbReference>
<evidence type="ECO:0000256" key="3">
    <source>
        <dbReference type="ARBA" id="ARBA00001965"/>
    </source>
</evidence>
<dbReference type="Gene3D" id="3.20.20.140">
    <property type="entry name" value="Metal-dependent hydrolases"/>
    <property type="match status" value="1"/>
</dbReference>
<evidence type="ECO:0000256" key="8">
    <source>
        <dbReference type="ARBA" id="ARBA00022723"/>
    </source>
</evidence>
<evidence type="ECO:0000313" key="15">
    <source>
        <dbReference type="Proteomes" id="UP000186698"/>
    </source>
</evidence>